<dbReference type="OrthoDB" id="5329048at2"/>
<comment type="function">
    <text evidence="9">Hydrolyzes 6-aminopenicillinic acid and 7-aminocephalosporanic acid (ACA) derivatives.</text>
</comment>
<feature type="chain" id="PRO_5044513626" description="Beta-lactamase" evidence="9">
    <location>
        <begin position="19"/>
        <end position="243"/>
    </location>
</feature>
<evidence type="ECO:0000256" key="8">
    <source>
        <dbReference type="ARBA" id="ARBA00023251"/>
    </source>
</evidence>
<dbReference type="PANTHER" id="PTHR13891">
    <property type="entry name" value="CYTOCHROME C OXIDASE ASSEMBLY FACTOR 7"/>
    <property type="match status" value="1"/>
</dbReference>
<evidence type="ECO:0000256" key="4">
    <source>
        <dbReference type="ARBA" id="ARBA00022737"/>
    </source>
</evidence>
<evidence type="ECO:0000313" key="12">
    <source>
        <dbReference type="Proteomes" id="UP000029925"/>
    </source>
</evidence>
<dbReference type="Proteomes" id="UP000029925">
    <property type="component" value="Unassembled WGS sequence"/>
</dbReference>
<dbReference type="Pfam" id="PF08238">
    <property type="entry name" value="Sel1"/>
    <property type="match status" value="3"/>
</dbReference>
<evidence type="ECO:0000256" key="9">
    <source>
        <dbReference type="RuleBase" id="RU366075"/>
    </source>
</evidence>
<dbReference type="GeneID" id="78150641"/>
<dbReference type="GO" id="GO:0008800">
    <property type="term" value="F:beta-lactamase activity"/>
    <property type="evidence" value="ECO:0007669"/>
    <property type="project" value="UniProtKB-UniRule"/>
</dbReference>
<evidence type="ECO:0000313" key="11">
    <source>
        <dbReference type="EMBL" id="TLD78334.1"/>
    </source>
</evidence>
<sequence length="243" mass="27487">MRKFLKYVVIFVATLMFANDVENTQETLLESELLKDIESADSLFYQAVAMWVKNADEASKNLQKACDRKHPGACLYLGSYYDTKSRDKKDSKENLEKSKQYYQLGYDYSLQACKEGGAQWCAIQAVALIDGLGAPKDVEKGLSYLDVMCENEIENACFVLGSYYFYGVNVDKDLQRASGLHHKALELDSKKCDERLKYACVISAEIYQQGLSVASDLTKAKDFYNRACSLDNQFACDYVGRLK</sequence>
<dbReference type="GO" id="GO:0005576">
    <property type="term" value="C:extracellular region"/>
    <property type="evidence" value="ECO:0007669"/>
    <property type="project" value="UniProtKB-SubCell"/>
</dbReference>
<feature type="signal peptide" evidence="9">
    <location>
        <begin position="1"/>
        <end position="18"/>
    </location>
</feature>
<dbReference type="Proteomes" id="UP000064525">
    <property type="component" value="Chromosome I"/>
</dbReference>
<dbReference type="SMART" id="SM00671">
    <property type="entry name" value="SEL1"/>
    <property type="match status" value="3"/>
</dbReference>
<keyword evidence="5 9" id="KW-0378">Hydrolase</keyword>
<evidence type="ECO:0000256" key="5">
    <source>
        <dbReference type="ARBA" id="ARBA00022801"/>
    </source>
</evidence>
<evidence type="ECO:0000256" key="7">
    <source>
        <dbReference type="ARBA" id="ARBA00023157"/>
    </source>
</evidence>
<evidence type="ECO:0000256" key="6">
    <source>
        <dbReference type="ARBA" id="ARBA00022803"/>
    </source>
</evidence>
<reference evidence="13" key="2">
    <citation type="submission" date="2015-11" db="EMBL/GenBank/DDBJ databases">
        <authorList>
            <person name="Anvar S.Y."/>
        </authorList>
    </citation>
    <scope>NUCLEOTIDE SEQUENCE [LARGE SCALE GENOMIC DNA]</scope>
</reference>
<dbReference type="InterPro" id="IPR006597">
    <property type="entry name" value="Sel1-like"/>
</dbReference>
<keyword evidence="8" id="KW-0046">Antibiotic resistance</keyword>
<dbReference type="PANTHER" id="PTHR13891:SF1">
    <property type="entry name" value="CYTOCHROME C OXIDASE ASSEMBLY FACTOR 7"/>
    <property type="match status" value="1"/>
</dbReference>
<reference evidence="11 12" key="1">
    <citation type="journal article" date="2014" name="Genome Announc.">
        <title>Draft genome sequences of eight enterohepatic helicobacter species isolated from both laboratory and wild rodents.</title>
        <authorList>
            <person name="Sheh A."/>
            <person name="Shen Z."/>
            <person name="Fox J.G."/>
        </authorList>
    </citation>
    <scope>NUCLEOTIDE SEQUENCE [LARGE SCALE GENOMIC DNA]</scope>
    <source>
        <strain evidence="11 12">MIT 98-6810</strain>
    </source>
</reference>
<evidence type="ECO:0000313" key="13">
    <source>
        <dbReference type="Proteomes" id="UP000064525"/>
    </source>
</evidence>
<evidence type="ECO:0000256" key="1">
    <source>
        <dbReference type="ARBA" id="ARBA00001526"/>
    </source>
</evidence>
<dbReference type="GO" id="GO:0046677">
    <property type="term" value="P:response to antibiotic"/>
    <property type="evidence" value="ECO:0007669"/>
    <property type="project" value="UniProtKB-KW"/>
</dbReference>
<accession>A0A099UF93</accession>
<dbReference type="InterPro" id="IPR040239">
    <property type="entry name" value="HcpB-like"/>
</dbReference>
<evidence type="ECO:0000313" key="10">
    <source>
        <dbReference type="EMBL" id="CUU39193.1"/>
    </source>
</evidence>
<keyword evidence="4" id="KW-0677">Repeat</keyword>
<comment type="catalytic activity">
    <reaction evidence="1 9">
        <text>a beta-lactam + H2O = a substituted beta-amino acid</text>
        <dbReference type="Rhea" id="RHEA:20401"/>
        <dbReference type="ChEBI" id="CHEBI:15377"/>
        <dbReference type="ChEBI" id="CHEBI:35627"/>
        <dbReference type="ChEBI" id="CHEBI:140347"/>
        <dbReference type="EC" id="3.5.2.6"/>
    </reaction>
</comment>
<keyword evidence="12" id="KW-1185">Reference proteome</keyword>
<dbReference type="PATRIC" id="fig|76936.10.peg.296"/>
<dbReference type="InterPro" id="IPR011990">
    <property type="entry name" value="TPR-like_helical_dom_sf"/>
</dbReference>
<name>A0A099UF93_9HELI</name>
<evidence type="ECO:0000256" key="3">
    <source>
        <dbReference type="ARBA" id="ARBA00012865"/>
    </source>
</evidence>
<keyword evidence="6" id="KW-0802">TPR repeat</keyword>
<dbReference type="KEGG" id="hty:BN2458_PEG0306"/>
<reference evidence="10" key="3">
    <citation type="submission" date="2015-11" db="EMBL/GenBank/DDBJ databases">
        <authorList>
            <person name="Zhang Y."/>
            <person name="Guo Z."/>
        </authorList>
    </citation>
    <scope>NUCLEOTIDE SEQUENCE</scope>
    <source>
        <strain evidence="10">1</strain>
    </source>
</reference>
<protein>
    <recommendedName>
        <fullName evidence="3 9">Beta-lactamase</fullName>
        <ecNumber evidence="3 9">3.5.2.6</ecNumber>
    </recommendedName>
</protein>
<dbReference type="AlphaFoldDB" id="A0A099UF93"/>
<evidence type="ECO:0000256" key="2">
    <source>
        <dbReference type="ARBA" id="ARBA00008486"/>
    </source>
</evidence>
<keyword evidence="9" id="KW-0732">Signal</keyword>
<dbReference type="EC" id="3.5.2.6" evidence="3 9"/>
<comment type="similarity">
    <text evidence="2 9">Belongs to the hcp beta-lactamase family.</text>
</comment>
<dbReference type="EMBL" id="LN907858">
    <property type="protein sequence ID" value="CUU39193.1"/>
    <property type="molecule type" value="Genomic_DNA"/>
</dbReference>
<dbReference type="RefSeq" id="WP_034328014.1">
    <property type="nucleotide sequence ID" value="NZ_CAJTQN010000010.1"/>
</dbReference>
<keyword evidence="7" id="KW-1015">Disulfide bond</keyword>
<dbReference type="Gene3D" id="1.25.40.10">
    <property type="entry name" value="Tetratricopeptide repeat domain"/>
    <property type="match status" value="1"/>
</dbReference>
<dbReference type="SUPFAM" id="SSF81901">
    <property type="entry name" value="HCP-like"/>
    <property type="match status" value="1"/>
</dbReference>
<comment type="subcellular location">
    <subcellularLocation>
        <location evidence="9">Secreted</location>
    </subcellularLocation>
</comment>
<proteinExistence type="inferred from homology"/>
<dbReference type="EMBL" id="JRPF02000006">
    <property type="protein sequence ID" value="TLD78334.1"/>
    <property type="molecule type" value="Genomic_DNA"/>
</dbReference>
<organism evidence="10 13">
    <name type="scientific">Helicobacter typhlonius</name>
    <dbReference type="NCBI Taxonomy" id="76936"/>
    <lineage>
        <taxon>Bacteria</taxon>
        <taxon>Pseudomonadati</taxon>
        <taxon>Campylobacterota</taxon>
        <taxon>Epsilonproteobacteria</taxon>
        <taxon>Campylobacterales</taxon>
        <taxon>Helicobacteraceae</taxon>
        <taxon>Helicobacter</taxon>
    </lineage>
</organism>
<dbReference type="STRING" id="76936.BN2458_PEG0306"/>
<gene>
    <name evidence="10" type="ORF">BN2458_PEG0306</name>
    <name evidence="11" type="ORF">LS75_006045</name>
</gene>
<keyword evidence="9" id="KW-0964">Secreted</keyword>